<organism evidence="2 3">
    <name type="scientific">Pristionchus fissidentatus</name>
    <dbReference type="NCBI Taxonomy" id="1538716"/>
    <lineage>
        <taxon>Eukaryota</taxon>
        <taxon>Metazoa</taxon>
        <taxon>Ecdysozoa</taxon>
        <taxon>Nematoda</taxon>
        <taxon>Chromadorea</taxon>
        <taxon>Rhabditida</taxon>
        <taxon>Rhabditina</taxon>
        <taxon>Diplogasteromorpha</taxon>
        <taxon>Diplogasteroidea</taxon>
        <taxon>Neodiplogasteridae</taxon>
        <taxon>Pristionchus</taxon>
    </lineage>
</organism>
<gene>
    <name evidence="2" type="ORF">PFISCL1PPCAC_4504</name>
</gene>
<sequence length="263" mass="29932">VAPLASPSHLFFSHYCSPSSHWHCSFSLTVSMVSAFATAKKPRKHIVDLSQQEDFPQEKSDSKCKSAFTIIFISIFLLFSIVFIAWIFVSFFPHLTESLVIYAITIFVNNSDMSLGAVLNTSRSNKFHTIQGSINFRHGEDETVDSYTIAVYNTSDDLIGGGTYTPLDSDVFTIHLRSRYLKNPMETLIKVRTDVILHSGEPVLEGCAWPGRENWEKKPYISLRFDLSVLVRTGKKNIFGYEKFRTINYSEIKKVRCKSTPNY</sequence>
<protein>
    <submittedName>
        <fullName evidence="2">Uncharacterized protein</fullName>
    </submittedName>
</protein>
<keyword evidence="1" id="KW-0472">Membrane</keyword>
<dbReference type="EMBL" id="BTSY01000002">
    <property type="protein sequence ID" value="GMT13207.1"/>
    <property type="molecule type" value="Genomic_DNA"/>
</dbReference>
<accession>A0AAV5V0Y4</accession>
<evidence type="ECO:0000313" key="3">
    <source>
        <dbReference type="Proteomes" id="UP001432322"/>
    </source>
</evidence>
<proteinExistence type="predicted"/>
<dbReference type="Proteomes" id="UP001432322">
    <property type="component" value="Unassembled WGS sequence"/>
</dbReference>
<keyword evidence="1" id="KW-0812">Transmembrane</keyword>
<feature type="transmembrane region" description="Helical" evidence="1">
    <location>
        <begin position="99"/>
        <end position="119"/>
    </location>
</feature>
<keyword evidence="3" id="KW-1185">Reference proteome</keyword>
<keyword evidence="1" id="KW-1133">Transmembrane helix</keyword>
<feature type="non-terminal residue" evidence="2">
    <location>
        <position position="1"/>
    </location>
</feature>
<evidence type="ECO:0000313" key="2">
    <source>
        <dbReference type="EMBL" id="GMT13207.1"/>
    </source>
</evidence>
<feature type="transmembrane region" description="Helical" evidence="1">
    <location>
        <begin position="67"/>
        <end position="93"/>
    </location>
</feature>
<comment type="caution">
    <text evidence="2">The sequence shown here is derived from an EMBL/GenBank/DDBJ whole genome shotgun (WGS) entry which is preliminary data.</text>
</comment>
<reference evidence="2" key="1">
    <citation type="submission" date="2023-10" db="EMBL/GenBank/DDBJ databases">
        <title>Genome assembly of Pristionchus species.</title>
        <authorList>
            <person name="Yoshida K."/>
            <person name="Sommer R.J."/>
        </authorList>
    </citation>
    <scope>NUCLEOTIDE SEQUENCE</scope>
    <source>
        <strain evidence="2">RS5133</strain>
    </source>
</reference>
<feature type="transmembrane region" description="Helical" evidence="1">
    <location>
        <begin position="20"/>
        <end position="39"/>
    </location>
</feature>
<evidence type="ECO:0000256" key="1">
    <source>
        <dbReference type="SAM" id="Phobius"/>
    </source>
</evidence>
<dbReference type="AlphaFoldDB" id="A0AAV5V0Y4"/>
<name>A0AAV5V0Y4_9BILA</name>